<evidence type="ECO:0000256" key="1">
    <source>
        <dbReference type="SAM" id="Phobius"/>
    </source>
</evidence>
<protein>
    <submittedName>
        <fullName evidence="2">MFS transporter</fullName>
    </submittedName>
</protein>
<feature type="non-terminal residue" evidence="2">
    <location>
        <position position="1"/>
    </location>
</feature>
<organism evidence="2 3">
    <name type="scientific">Brucella anthropi</name>
    <name type="common">Ochrobactrum anthropi</name>
    <dbReference type="NCBI Taxonomy" id="529"/>
    <lineage>
        <taxon>Bacteria</taxon>
        <taxon>Pseudomonadati</taxon>
        <taxon>Pseudomonadota</taxon>
        <taxon>Alphaproteobacteria</taxon>
        <taxon>Hyphomicrobiales</taxon>
        <taxon>Brucellaceae</taxon>
        <taxon>Brucella/Ochrobactrum group</taxon>
        <taxon>Brucella</taxon>
    </lineage>
</organism>
<dbReference type="EMBL" id="WBWS01000137">
    <property type="protein sequence ID" value="KAB2749700.1"/>
    <property type="molecule type" value="Genomic_DNA"/>
</dbReference>
<evidence type="ECO:0000313" key="2">
    <source>
        <dbReference type="EMBL" id="KAB2749700.1"/>
    </source>
</evidence>
<name>A0A6L3YYW5_BRUAN</name>
<dbReference type="Proteomes" id="UP000481876">
    <property type="component" value="Unassembled WGS sequence"/>
</dbReference>
<gene>
    <name evidence="2" type="ORF">F9L04_26380</name>
</gene>
<proteinExistence type="predicted"/>
<keyword evidence="1" id="KW-0812">Transmembrane</keyword>
<keyword evidence="1" id="KW-1133">Transmembrane helix</keyword>
<dbReference type="AlphaFoldDB" id="A0A6L3YYW5"/>
<sequence>SQWGVEGTPYILFFASGFALFASLISVTRLGR</sequence>
<accession>A0A6L3YYW5</accession>
<reference evidence="2 3" key="1">
    <citation type="submission" date="2019-09" db="EMBL/GenBank/DDBJ databases">
        <title>Taxonomic organization of the family Brucellaceae based on a phylogenomic approach.</title>
        <authorList>
            <person name="Leclercq S."/>
            <person name="Cloeckaert A."/>
            <person name="Zygmunt M.S."/>
        </authorList>
    </citation>
    <scope>NUCLEOTIDE SEQUENCE [LARGE SCALE GENOMIC DNA]</scope>
    <source>
        <strain evidence="2 3">LMG 3313</strain>
    </source>
</reference>
<keyword evidence="1" id="KW-0472">Membrane</keyword>
<feature type="transmembrane region" description="Helical" evidence="1">
    <location>
        <begin position="12"/>
        <end position="31"/>
    </location>
</feature>
<evidence type="ECO:0000313" key="3">
    <source>
        <dbReference type="Proteomes" id="UP000481876"/>
    </source>
</evidence>
<comment type="caution">
    <text evidence="2">The sequence shown here is derived from an EMBL/GenBank/DDBJ whole genome shotgun (WGS) entry which is preliminary data.</text>
</comment>